<sequence length="142" mass="16837">MEEEKYQISINCKGRDYLVVVDDLETATQLVNGMYKYYVKKPTERDIETTKVLLTLRQRDFRLFDDKKTSKRKLWNEIADTLKQYGFNVGPNRGERRRQKFSNLIKSYISYVKNQTVTGAERNDNIPPFYEELHSILGSKKK</sequence>
<evidence type="ECO:0000313" key="2">
    <source>
        <dbReference type="EMBL" id="CAH1105934.1"/>
    </source>
</evidence>
<dbReference type="EMBL" id="OV651814">
    <property type="protein sequence ID" value="CAH1105934.1"/>
    <property type="molecule type" value="Genomic_DNA"/>
</dbReference>
<proteinExistence type="predicted"/>
<dbReference type="Proteomes" id="UP001153636">
    <property type="component" value="Chromosome 2"/>
</dbReference>
<protein>
    <recommendedName>
        <fullName evidence="1">Myb/SANT-like DNA-binding domain-containing protein</fullName>
    </recommendedName>
</protein>
<evidence type="ECO:0000313" key="3">
    <source>
        <dbReference type="Proteomes" id="UP001153636"/>
    </source>
</evidence>
<gene>
    <name evidence="2" type="ORF">PSYICH_LOCUS7314</name>
</gene>
<accession>A0A9P0G8D0</accession>
<name>A0A9P0G8D0_9CUCU</name>
<dbReference type="AlphaFoldDB" id="A0A9P0G8D0"/>
<organism evidence="2 3">
    <name type="scientific">Psylliodes chrysocephalus</name>
    <dbReference type="NCBI Taxonomy" id="3402493"/>
    <lineage>
        <taxon>Eukaryota</taxon>
        <taxon>Metazoa</taxon>
        <taxon>Ecdysozoa</taxon>
        <taxon>Arthropoda</taxon>
        <taxon>Hexapoda</taxon>
        <taxon>Insecta</taxon>
        <taxon>Pterygota</taxon>
        <taxon>Neoptera</taxon>
        <taxon>Endopterygota</taxon>
        <taxon>Coleoptera</taxon>
        <taxon>Polyphaga</taxon>
        <taxon>Cucujiformia</taxon>
        <taxon>Chrysomeloidea</taxon>
        <taxon>Chrysomelidae</taxon>
        <taxon>Galerucinae</taxon>
        <taxon>Alticini</taxon>
        <taxon>Psylliodes</taxon>
    </lineage>
</organism>
<keyword evidence="3" id="KW-1185">Reference proteome</keyword>
<dbReference type="Pfam" id="PF13837">
    <property type="entry name" value="Myb_DNA-bind_4"/>
    <property type="match status" value="1"/>
</dbReference>
<feature type="domain" description="Myb/SANT-like DNA-binding" evidence="1">
    <location>
        <begin position="48"/>
        <end position="136"/>
    </location>
</feature>
<dbReference type="OrthoDB" id="6816023at2759"/>
<reference evidence="2" key="1">
    <citation type="submission" date="2022-01" db="EMBL/GenBank/DDBJ databases">
        <authorList>
            <person name="King R."/>
        </authorList>
    </citation>
    <scope>NUCLEOTIDE SEQUENCE</scope>
</reference>
<dbReference type="Gene3D" id="1.10.10.60">
    <property type="entry name" value="Homeodomain-like"/>
    <property type="match status" value="1"/>
</dbReference>
<dbReference type="InterPro" id="IPR044822">
    <property type="entry name" value="Myb_DNA-bind_4"/>
</dbReference>
<evidence type="ECO:0000259" key="1">
    <source>
        <dbReference type="Pfam" id="PF13837"/>
    </source>
</evidence>